<protein>
    <submittedName>
        <fullName evidence="1">Uncharacterized protein</fullName>
    </submittedName>
</protein>
<dbReference type="Proteomes" id="UP000430692">
    <property type="component" value="Unassembled WGS sequence"/>
</dbReference>
<evidence type="ECO:0000313" key="2">
    <source>
        <dbReference type="Proteomes" id="UP000430692"/>
    </source>
</evidence>
<keyword evidence="2" id="KW-1185">Reference proteome</keyword>
<gene>
    <name evidence="1" type="ORF">GSM42_05220</name>
</gene>
<name>A0A6I4VYJ7_9BACL</name>
<comment type="caution">
    <text evidence="1">The sequence shown here is derived from an EMBL/GenBank/DDBJ whole genome shotgun (WGS) entry which is preliminary data.</text>
</comment>
<organism evidence="1 2">
    <name type="scientific">Shimazuella alba</name>
    <dbReference type="NCBI Taxonomy" id="2690964"/>
    <lineage>
        <taxon>Bacteria</taxon>
        <taxon>Bacillati</taxon>
        <taxon>Bacillota</taxon>
        <taxon>Bacilli</taxon>
        <taxon>Bacillales</taxon>
        <taxon>Thermoactinomycetaceae</taxon>
        <taxon>Shimazuella</taxon>
    </lineage>
</organism>
<proteinExistence type="predicted"/>
<dbReference type="AlphaFoldDB" id="A0A6I4VYJ7"/>
<evidence type="ECO:0000313" key="1">
    <source>
        <dbReference type="EMBL" id="MXQ53142.1"/>
    </source>
</evidence>
<sequence length="195" mass="22175">MYNYQYVKLGTKHRMSDFAELILPIAEGMLAMAKVDPESVKMIHIEKDNWWVPRHHSMVEGRAIVLINRDVSASMQPQGASFFSPSGQIGIRATVLSHDPNNHAHTQMGVVLPIRHRFDDLEPGRRKSGFILVRFDREGFTNGDTYIPIEEDSEYLIKVLGLHEDIPTNGCFSMRFDETVGKPDARVYLPTHSLI</sequence>
<reference evidence="1 2" key="1">
    <citation type="submission" date="2019-12" db="EMBL/GenBank/DDBJ databases">
        <title>Whole-genome analyses of novel actinobacteria.</title>
        <authorList>
            <person name="Sahin N."/>
            <person name="Saygin H."/>
        </authorList>
    </citation>
    <scope>NUCLEOTIDE SEQUENCE [LARGE SCALE GENOMIC DNA]</scope>
    <source>
        <strain evidence="1 2">KC615</strain>
    </source>
</reference>
<accession>A0A6I4VYJ7</accession>
<dbReference type="EMBL" id="WUUL01000003">
    <property type="protein sequence ID" value="MXQ53142.1"/>
    <property type="molecule type" value="Genomic_DNA"/>
</dbReference>
<dbReference type="RefSeq" id="WP_160800507.1">
    <property type="nucleotide sequence ID" value="NZ_WUUL01000003.1"/>
</dbReference>